<reference evidence="1" key="1">
    <citation type="journal article" date="2020" name="Stud. Mycol.">
        <title>101 Dothideomycetes genomes: a test case for predicting lifestyles and emergence of pathogens.</title>
        <authorList>
            <person name="Haridas S."/>
            <person name="Albert R."/>
            <person name="Binder M."/>
            <person name="Bloem J."/>
            <person name="Labutti K."/>
            <person name="Salamov A."/>
            <person name="Andreopoulos B."/>
            <person name="Baker S."/>
            <person name="Barry K."/>
            <person name="Bills G."/>
            <person name="Bluhm B."/>
            <person name="Cannon C."/>
            <person name="Castanera R."/>
            <person name="Culley D."/>
            <person name="Daum C."/>
            <person name="Ezra D."/>
            <person name="Gonzalez J."/>
            <person name="Henrissat B."/>
            <person name="Kuo A."/>
            <person name="Liang C."/>
            <person name="Lipzen A."/>
            <person name="Lutzoni F."/>
            <person name="Magnuson J."/>
            <person name="Mondo S."/>
            <person name="Nolan M."/>
            <person name="Ohm R."/>
            <person name="Pangilinan J."/>
            <person name="Park H.-J."/>
            <person name="Ramirez L."/>
            <person name="Alfaro M."/>
            <person name="Sun H."/>
            <person name="Tritt A."/>
            <person name="Yoshinaga Y."/>
            <person name="Zwiers L.-H."/>
            <person name="Turgeon B."/>
            <person name="Goodwin S."/>
            <person name="Spatafora J."/>
            <person name="Crous P."/>
            <person name="Grigoriev I."/>
        </authorList>
    </citation>
    <scope>NUCLEOTIDE SEQUENCE</scope>
    <source>
        <strain evidence="1">CBS 119925</strain>
    </source>
</reference>
<evidence type="ECO:0000313" key="1">
    <source>
        <dbReference type="EMBL" id="KAF2747913.1"/>
    </source>
</evidence>
<evidence type="ECO:0000313" key="2">
    <source>
        <dbReference type="Proteomes" id="UP000799440"/>
    </source>
</evidence>
<protein>
    <submittedName>
        <fullName evidence="1">Uncharacterized protein</fullName>
    </submittedName>
</protein>
<accession>A0A6A6VCN3</accession>
<gene>
    <name evidence="1" type="ORF">M011DRAFT_43524</name>
</gene>
<dbReference type="Proteomes" id="UP000799440">
    <property type="component" value="Unassembled WGS sequence"/>
</dbReference>
<dbReference type="EMBL" id="MU006571">
    <property type="protein sequence ID" value="KAF2747913.1"/>
    <property type="molecule type" value="Genomic_DNA"/>
</dbReference>
<keyword evidence="2" id="KW-1185">Reference proteome</keyword>
<organism evidence="1 2">
    <name type="scientific">Sporormia fimetaria CBS 119925</name>
    <dbReference type="NCBI Taxonomy" id="1340428"/>
    <lineage>
        <taxon>Eukaryota</taxon>
        <taxon>Fungi</taxon>
        <taxon>Dikarya</taxon>
        <taxon>Ascomycota</taxon>
        <taxon>Pezizomycotina</taxon>
        <taxon>Dothideomycetes</taxon>
        <taxon>Pleosporomycetidae</taxon>
        <taxon>Pleosporales</taxon>
        <taxon>Sporormiaceae</taxon>
        <taxon>Sporormia</taxon>
    </lineage>
</organism>
<name>A0A6A6VCN3_9PLEO</name>
<dbReference type="AlphaFoldDB" id="A0A6A6VCN3"/>
<sequence>MSDIIIVFLLTCSPTGLFPSSSRLLETFARHHKGVAGSKLHAATLPFKPLYLVARLSLLQARGWTVNRGPVTAST</sequence>
<proteinExistence type="predicted"/>